<dbReference type="NCBIfam" id="TIGR00756">
    <property type="entry name" value="PPR"/>
    <property type="match status" value="2"/>
</dbReference>
<evidence type="ECO:0000256" key="2">
    <source>
        <dbReference type="ARBA" id="ARBA00022801"/>
    </source>
</evidence>
<dbReference type="SUPFAM" id="SSF52540">
    <property type="entry name" value="P-loop containing nucleoside triphosphate hydrolases"/>
    <property type="match status" value="1"/>
</dbReference>
<protein>
    <recommendedName>
        <fullName evidence="6">Helicase C-terminal domain-containing protein</fullName>
    </recommendedName>
</protein>
<dbReference type="STRING" id="88036.D8QVQ0"/>
<evidence type="ECO:0000313" key="8">
    <source>
        <dbReference type="Proteomes" id="UP000001514"/>
    </source>
</evidence>
<dbReference type="InterPro" id="IPR011990">
    <property type="entry name" value="TPR-like_helical_dom_sf"/>
</dbReference>
<name>D8QVQ0_SELML</name>
<feature type="domain" description="Helicase C-terminal" evidence="6">
    <location>
        <begin position="582"/>
        <end position="656"/>
    </location>
</feature>
<dbReference type="GO" id="GO:0016787">
    <property type="term" value="F:hydrolase activity"/>
    <property type="evidence" value="ECO:0007669"/>
    <property type="project" value="UniProtKB-KW"/>
</dbReference>
<feature type="coiled-coil region" evidence="4">
    <location>
        <begin position="534"/>
        <end position="566"/>
    </location>
</feature>
<dbReference type="InterPro" id="IPR002885">
    <property type="entry name" value="PPR_rpt"/>
</dbReference>
<dbReference type="FunCoup" id="D8QVQ0">
    <property type="interactions" value="3857"/>
</dbReference>
<dbReference type="KEGG" id="smo:SELMODRAFT_404554"/>
<dbReference type="InterPro" id="IPR001650">
    <property type="entry name" value="Helicase_C-like"/>
</dbReference>
<dbReference type="Pfam" id="PF01535">
    <property type="entry name" value="PPR"/>
    <property type="match status" value="2"/>
</dbReference>
<dbReference type="Gene3D" id="3.40.50.300">
    <property type="entry name" value="P-loop containing nucleotide triphosphate hydrolases"/>
    <property type="match status" value="1"/>
</dbReference>
<dbReference type="Pfam" id="PF13041">
    <property type="entry name" value="PPR_2"/>
    <property type="match status" value="2"/>
</dbReference>
<dbReference type="Proteomes" id="UP000001514">
    <property type="component" value="Unassembled WGS sequence"/>
</dbReference>
<gene>
    <name evidence="7" type="ORF">SELMODRAFT_404554</name>
</gene>
<feature type="repeat" description="PPR" evidence="3">
    <location>
        <begin position="1128"/>
        <end position="1163"/>
    </location>
</feature>
<evidence type="ECO:0000313" key="7">
    <source>
        <dbReference type="EMBL" id="EFJ36495.1"/>
    </source>
</evidence>
<feature type="region of interest" description="Disordered" evidence="5">
    <location>
        <begin position="1192"/>
        <end position="1218"/>
    </location>
</feature>
<dbReference type="CDD" id="cd18793">
    <property type="entry name" value="SF2_C_SNF"/>
    <property type="match status" value="1"/>
</dbReference>
<dbReference type="PROSITE" id="PS51375">
    <property type="entry name" value="PPR"/>
    <property type="match status" value="3"/>
</dbReference>
<dbReference type="Gramene" id="EFJ36495">
    <property type="protein sequence ID" value="EFJ36495"/>
    <property type="gene ID" value="SELMODRAFT_404554"/>
</dbReference>
<accession>D8QVQ0</accession>
<keyword evidence="1" id="KW-0677">Repeat</keyword>
<sequence>MIVVLEGLVLIHQLRIWAGRADRAPTALANWKEQAELPLFRRRIHSQLRLVLAEESLERRENLDSLKPKIVDMVVKKMKHNTYLSLDFFTLAMRISSFRHDVVMIMILGVDGNYLMAITDMPCGNDLYVKTRKLWPPWMPQSLAIIEENIPMAVSIDREALAAAEENATNFEVDPLQKNSEDDMLISQCDELRRKYVSGQYANLAAAQQDFYAAHKEIALAQSDDKSSRWSHWWLDAFAWVQTSSKQSDHLLERIKHGLEDVNRAGGRNASSLVLSQELDALHETRDHVLSHLLEMDGGMQNPNPDYVQRAGQCSQCQPRHTGITCAHCAIGLMFQKYAIRLFYLTSRAAELDGIVTAVRRLCFSSTFTGRRKGAAAVTHRCSETELVLKILLAYMKAETNLEEDEIEAAKKHLEYLEALRSEYAAARRLTTAKQLVLTALDELSMSTTRQCLQGAKAADGNPFGDEGYEIPIRNAELTNEKFVAVENLSRVNKILEGLNLIVDCQKAPANGADFKRIACPTCRQQTYVSNIAYANAEAASSKIAENLQEEEIEAVVRRIRSLKEDDPFVKILVFSTWQVLDLLEHALKSNKLSWVRLKHRRQMGSSILEFKKKNIQAMLLPNGLNLTEAQHVILVEPLLNPAVEAQAINRVHRIGQRPKTLVHRFIENIYKMSQQKTNLLPMKQKEQPLSTNDMNSLLAWDEPKEKTPTGSTPDTFRDLLVLLLNRGSCDYRPTLVYRFFMSFLMKPATEMGAKFPSSLLRDEGNVHAVGVVYETLPPSTDTGDDPPVLCGRDKFVIGLSVTMDNRATNVSSSWNSFPVWSLPEEGKEGTIALPGMPSSKTVKEGGANWSSEMVEKLDRLKRGITHPHQVCVVLKKIKRDASLSLKLFTWAKTIPGFKHDLVNYSTMIMILGDDGNYLMAEALFLEIQELGLRLDTFAVNNMIRCYTREDAILWLSPGQLHLRPPHRLVRELQRIFLDLRASPHNADAQTFNTMIHNFCKHRNFANAREAANQMKAWGIPFSSATYAILIHMYAKARDSKAAAELYADYLRSGLESNLIVYNNVILSNGSSGFPGHAQNILGDIRKAGLAPDRFTYCTLISSWARAGAMLQARRWFNKACKTKAGPSIEMCNALIDGYLKAREVEPAKFILTKVMPERGVEPTLQTYTILLGHYTSSVNVADSRAVREMMKSSSKPPPLPAAAAAAAAGEGGGGGDDHPGVDEFLNEILQGLRAIKELKSYSREFFRKLRMDKPPRWGRWLADALVNHLHCFGYAREAFYVWEGVSSTELYPRGIWEDWQGARFIWLQDMSSGTAMVALTSGLIVSRRKLTRGFERPERVIIVCGYASNKSKEVTHAVNRTLVALDSPFEPFISMGRFMCEGRDWEKQVAIELTMDA</sequence>
<evidence type="ECO:0000256" key="5">
    <source>
        <dbReference type="SAM" id="MobiDB-lite"/>
    </source>
</evidence>
<dbReference type="SMART" id="SM00490">
    <property type="entry name" value="HELICc"/>
    <property type="match status" value="1"/>
</dbReference>
<evidence type="ECO:0000256" key="3">
    <source>
        <dbReference type="PROSITE-ProRule" id="PRU00708"/>
    </source>
</evidence>
<feature type="repeat" description="PPR" evidence="3">
    <location>
        <begin position="988"/>
        <end position="1022"/>
    </location>
</feature>
<keyword evidence="8" id="KW-1185">Reference proteome</keyword>
<dbReference type="EMBL" id="GL377567">
    <property type="protein sequence ID" value="EFJ36495.1"/>
    <property type="molecule type" value="Genomic_DNA"/>
</dbReference>
<dbReference type="InterPro" id="IPR049730">
    <property type="entry name" value="SNF2/RAD54-like_C"/>
</dbReference>
<dbReference type="Gene3D" id="1.25.40.10">
    <property type="entry name" value="Tetratricopeptide repeat domain"/>
    <property type="match status" value="3"/>
</dbReference>
<keyword evidence="4" id="KW-0175">Coiled coil</keyword>
<feature type="repeat" description="PPR" evidence="3">
    <location>
        <begin position="1023"/>
        <end position="1057"/>
    </location>
</feature>
<evidence type="ECO:0000259" key="6">
    <source>
        <dbReference type="SMART" id="SM00490"/>
    </source>
</evidence>
<dbReference type="InterPro" id="IPR052583">
    <property type="entry name" value="ATP-helicase/E3_Ub-Ligase"/>
</dbReference>
<keyword evidence="2" id="KW-0378">Hydrolase</keyword>
<dbReference type="eggNOG" id="KOG0298">
    <property type="taxonomic scope" value="Eukaryota"/>
</dbReference>
<dbReference type="InParanoid" id="D8QVQ0"/>
<dbReference type="PANTHER" id="PTHR45865">
    <property type="entry name" value="E3 UBIQUITIN-PROTEIN LIGASE SHPRH FAMILY MEMBER"/>
    <property type="match status" value="1"/>
</dbReference>
<evidence type="ECO:0000256" key="4">
    <source>
        <dbReference type="SAM" id="Coils"/>
    </source>
</evidence>
<dbReference type="PANTHER" id="PTHR45865:SF1">
    <property type="entry name" value="E3 UBIQUITIN-PROTEIN LIGASE SHPRH"/>
    <property type="match status" value="1"/>
</dbReference>
<dbReference type="eggNOG" id="KOG4197">
    <property type="taxonomic scope" value="Eukaryota"/>
</dbReference>
<proteinExistence type="predicted"/>
<organism evidence="8">
    <name type="scientific">Selaginella moellendorffii</name>
    <name type="common">Spikemoss</name>
    <dbReference type="NCBI Taxonomy" id="88036"/>
    <lineage>
        <taxon>Eukaryota</taxon>
        <taxon>Viridiplantae</taxon>
        <taxon>Streptophyta</taxon>
        <taxon>Embryophyta</taxon>
        <taxon>Tracheophyta</taxon>
        <taxon>Lycopodiopsida</taxon>
        <taxon>Selaginellales</taxon>
        <taxon>Selaginellaceae</taxon>
        <taxon>Selaginella</taxon>
    </lineage>
</organism>
<dbReference type="InterPro" id="IPR027417">
    <property type="entry name" value="P-loop_NTPase"/>
</dbReference>
<dbReference type="HOGENOM" id="CLU_001691_0_0_1"/>
<evidence type="ECO:0000256" key="1">
    <source>
        <dbReference type="ARBA" id="ARBA00022737"/>
    </source>
</evidence>
<reference evidence="7 8" key="1">
    <citation type="journal article" date="2011" name="Science">
        <title>The Selaginella genome identifies genetic changes associated with the evolution of vascular plants.</title>
        <authorList>
            <person name="Banks J.A."/>
            <person name="Nishiyama T."/>
            <person name="Hasebe M."/>
            <person name="Bowman J.L."/>
            <person name="Gribskov M."/>
            <person name="dePamphilis C."/>
            <person name="Albert V.A."/>
            <person name="Aono N."/>
            <person name="Aoyama T."/>
            <person name="Ambrose B.A."/>
            <person name="Ashton N.W."/>
            <person name="Axtell M.J."/>
            <person name="Barker E."/>
            <person name="Barker M.S."/>
            <person name="Bennetzen J.L."/>
            <person name="Bonawitz N.D."/>
            <person name="Chapple C."/>
            <person name="Cheng C."/>
            <person name="Correa L.G."/>
            <person name="Dacre M."/>
            <person name="DeBarry J."/>
            <person name="Dreyer I."/>
            <person name="Elias M."/>
            <person name="Engstrom E.M."/>
            <person name="Estelle M."/>
            <person name="Feng L."/>
            <person name="Finet C."/>
            <person name="Floyd S.K."/>
            <person name="Frommer W.B."/>
            <person name="Fujita T."/>
            <person name="Gramzow L."/>
            <person name="Gutensohn M."/>
            <person name="Harholt J."/>
            <person name="Hattori M."/>
            <person name="Heyl A."/>
            <person name="Hirai T."/>
            <person name="Hiwatashi Y."/>
            <person name="Ishikawa M."/>
            <person name="Iwata M."/>
            <person name="Karol K.G."/>
            <person name="Koehler B."/>
            <person name="Kolukisaoglu U."/>
            <person name="Kubo M."/>
            <person name="Kurata T."/>
            <person name="Lalonde S."/>
            <person name="Li K."/>
            <person name="Li Y."/>
            <person name="Litt A."/>
            <person name="Lyons E."/>
            <person name="Manning G."/>
            <person name="Maruyama T."/>
            <person name="Michael T.P."/>
            <person name="Mikami K."/>
            <person name="Miyazaki S."/>
            <person name="Morinaga S."/>
            <person name="Murata T."/>
            <person name="Mueller-Roeber B."/>
            <person name="Nelson D.R."/>
            <person name="Obara M."/>
            <person name="Oguri Y."/>
            <person name="Olmstead R.G."/>
            <person name="Onodera N."/>
            <person name="Petersen B.L."/>
            <person name="Pils B."/>
            <person name="Prigge M."/>
            <person name="Rensing S.A."/>
            <person name="Riano-Pachon D.M."/>
            <person name="Roberts A.W."/>
            <person name="Sato Y."/>
            <person name="Scheller H.V."/>
            <person name="Schulz B."/>
            <person name="Schulz C."/>
            <person name="Shakirov E.V."/>
            <person name="Shibagaki N."/>
            <person name="Shinohara N."/>
            <person name="Shippen D.E."/>
            <person name="Soerensen I."/>
            <person name="Sotooka R."/>
            <person name="Sugimoto N."/>
            <person name="Sugita M."/>
            <person name="Sumikawa N."/>
            <person name="Tanurdzic M."/>
            <person name="Theissen G."/>
            <person name="Ulvskov P."/>
            <person name="Wakazuki S."/>
            <person name="Weng J.K."/>
            <person name="Willats W.W."/>
            <person name="Wipf D."/>
            <person name="Wolf P.G."/>
            <person name="Yang L."/>
            <person name="Zimmer A.D."/>
            <person name="Zhu Q."/>
            <person name="Mitros T."/>
            <person name="Hellsten U."/>
            <person name="Loque D."/>
            <person name="Otillar R."/>
            <person name="Salamov A."/>
            <person name="Schmutz J."/>
            <person name="Shapiro H."/>
            <person name="Lindquist E."/>
            <person name="Lucas S."/>
            <person name="Rokhsar D."/>
            <person name="Grigoriev I.V."/>
        </authorList>
    </citation>
    <scope>NUCLEOTIDE SEQUENCE [LARGE SCALE GENOMIC DNA]</scope>
</reference>
<dbReference type="Pfam" id="PF00271">
    <property type="entry name" value="Helicase_C"/>
    <property type="match status" value="1"/>
</dbReference>